<sequence>MKNFKLSMMAFMVVAISSFTFTMNAQQTEIKERKQRTFDAEQMQENRLEKLKTELNLTEQQEAEVKALMDERQKEMEKHRTEREEAMKAMRDKHVEQVKAVQERQKAHDAKMKDILSPEQYEKYEQLNNKQKEAMKEKMKERRSDRMERRKPRMSKEKPVQE</sequence>
<dbReference type="Pfam" id="PF07813">
    <property type="entry name" value="LTXXQ"/>
    <property type="match status" value="1"/>
</dbReference>
<feature type="chain" id="PRO_5002428612" evidence="2">
    <location>
        <begin position="26"/>
        <end position="162"/>
    </location>
</feature>
<name>A0A0E9LUQ6_9BACT</name>
<keyword evidence="4" id="KW-1185">Reference proteome</keyword>
<dbReference type="STRING" id="1236989.JCM15548_11502"/>
<dbReference type="RefSeq" id="WP_162198184.1">
    <property type="nucleotide sequence ID" value="NZ_BAZW01000008.1"/>
</dbReference>
<dbReference type="Proteomes" id="UP000032900">
    <property type="component" value="Unassembled WGS sequence"/>
</dbReference>
<evidence type="ECO:0000256" key="2">
    <source>
        <dbReference type="SAM" id="SignalP"/>
    </source>
</evidence>
<evidence type="ECO:0000313" key="4">
    <source>
        <dbReference type="Proteomes" id="UP000032900"/>
    </source>
</evidence>
<gene>
    <name evidence="3" type="ORF">JCM15548_11502</name>
</gene>
<proteinExistence type="predicted"/>
<evidence type="ECO:0000256" key="1">
    <source>
        <dbReference type="SAM" id="MobiDB-lite"/>
    </source>
</evidence>
<protein>
    <submittedName>
        <fullName evidence="3">Uncharacterized protein</fullName>
    </submittedName>
</protein>
<keyword evidence="2" id="KW-0732">Signal</keyword>
<accession>A0A0E9LUQ6</accession>
<feature type="region of interest" description="Disordered" evidence="1">
    <location>
        <begin position="71"/>
        <end position="162"/>
    </location>
</feature>
<dbReference type="EMBL" id="BAZW01000008">
    <property type="protein sequence ID" value="GAO29327.1"/>
    <property type="molecule type" value="Genomic_DNA"/>
</dbReference>
<dbReference type="InterPro" id="IPR012899">
    <property type="entry name" value="LTXXQ"/>
</dbReference>
<dbReference type="GO" id="GO:0042597">
    <property type="term" value="C:periplasmic space"/>
    <property type="evidence" value="ECO:0007669"/>
    <property type="project" value="InterPro"/>
</dbReference>
<evidence type="ECO:0000313" key="3">
    <source>
        <dbReference type="EMBL" id="GAO29327.1"/>
    </source>
</evidence>
<dbReference type="AlphaFoldDB" id="A0A0E9LUQ6"/>
<reference evidence="3 4" key="1">
    <citation type="journal article" date="2015" name="Microbes Environ.">
        <title>Distribution and evolution of nitrogen fixation genes in the phylum bacteroidetes.</title>
        <authorList>
            <person name="Inoue J."/>
            <person name="Oshima K."/>
            <person name="Suda W."/>
            <person name="Sakamoto M."/>
            <person name="Iino T."/>
            <person name="Noda S."/>
            <person name="Hongoh Y."/>
            <person name="Hattori M."/>
            <person name="Ohkuma M."/>
        </authorList>
    </citation>
    <scope>NUCLEOTIDE SEQUENCE [LARGE SCALE GENOMIC DNA]</scope>
    <source>
        <strain evidence="3">JCM 15548</strain>
    </source>
</reference>
<feature type="signal peptide" evidence="2">
    <location>
        <begin position="1"/>
        <end position="25"/>
    </location>
</feature>
<organism evidence="3 4">
    <name type="scientific">Geofilum rubicundum JCM 15548</name>
    <dbReference type="NCBI Taxonomy" id="1236989"/>
    <lineage>
        <taxon>Bacteria</taxon>
        <taxon>Pseudomonadati</taxon>
        <taxon>Bacteroidota</taxon>
        <taxon>Bacteroidia</taxon>
        <taxon>Marinilabiliales</taxon>
        <taxon>Marinilabiliaceae</taxon>
        <taxon>Geofilum</taxon>
    </lineage>
</organism>
<comment type="caution">
    <text evidence="3">The sequence shown here is derived from an EMBL/GenBank/DDBJ whole genome shotgun (WGS) entry which is preliminary data.</text>
</comment>